<evidence type="ECO:0000256" key="1">
    <source>
        <dbReference type="SAM" id="MobiDB-lite"/>
    </source>
</evidence>
<reference evidence="2" key="1">
    <citation type="journal article" date="2020" name="Stud. Mycol.">
        <title>101 Dothideomycetes genomes: a test case for predicting lifestyles and emergence of pathogens.</title>
        <authorList>
            <person name="Haridas S."/>
            <person name="Albert R."/>
            <person name="Binder M."/>
            <person name="Bloem J."/>
            <person name="Labutti K."/>
            <person name="Salamov A."/>
            <person name="Andreopoulos B."/>
            <person name="Baker S."/>
            <person name="Barry K."/>
            <person name="Bills G."/>
            <person name="Bluhm B."/>
            <person name="Cannon C."/>
            <person name="Castanera R."/>
            <person name="Culley D."/>
            <person name="Daum C."/>
            <person name="Ezra D."/>
            <person name="Gonzalez J."/>
            <person name="Henrissat B."/>
            <person name="Kuo A."/>
            <person name="Liang C."/>
            <person name="Lipzen A."/>
            <person name="Lutzoni F."/>
            <person name="Magnuson J."/>
            <person name="Mondo S."/>
            <person name="Nolan M."/>
            <person name="Ohm R."/>
            <person name="Pangilinan J."/>
            <person name="Park H.-J."/>
            <person name="Ramirez L."/>
            <person name="Alfaro M."/>
            <person name="Sun H."/>
            <person name="Tritt A."/>
            <person name="Yoshinaga Y."/>
            <person name="Zwiers L.-H."/>
            <person name="Turgeon B."/>
            <person name="Goodwin S."/>
            <person name="Spatafora J."/>
            <person name="Crous P."/>
            <person name="Grigoriev I."/>
        </authorList>
    </citation>
    <scope>NUCLEOTIDE SEQUENCE</scope>
    <source>
        <strain evidence="2">CBS 269.34</strain>
    </source>
</reference>
<accession>A0A6A6QPK6</accession>
<proteinExistence type="predicted"/>
<dbReference type="EMBL" id="MU004191">
    <property type="protein sequence ID" value="KAF2494079.1"/>
    <property type="molecule type" value="Genomic_DNA"/>
</dbReference>
<organism evidence="2 3">
    <name type="scientific">Lophium mytilinum</name>
    <dbReference type="NCBI Taxonomy" id="390894"/>
    <lineage>
        <taxon>Eukaryota</taxon>
        <taxon>Fungi</taxon>
        <taxon>Dikarya</taxon>
        <taxon>Ascomycota</taxon>
        <taxon>Pezizomycotina</taxon>
        <taxon>Dothideomycetes</taxon>
        <taxon>Pleosporomycetidae</taxon>
        <taxon>Mytilinidiales</taxon>
        <taxon>Mytilinidiaceae</taxon>
        <taxon>Lophium</taxon>
    </lineage>
</organism>
<protein>
    <submittedName>
        <fullName evidence="2">Uncharacterized protein</fullName>
    </submittedName>
</protein>
<feature type="compositionally biased region" description="Basic residues" evidence="1">
    <location>
        <begin position="11"/>
        <end position="22"/>
    </location>
</feature>
<gene>
    <name evidence="2" type="ORF">BU16DRAFT_64155</name>
</gene>
<dbReference type="AlphaFoldDB" id="A0A6A6QPK6"/>
<name>A0A6A6QPK6_9PEZI</name>
<keyword evidence="3" id="KW-1185">Reference proteome</keyword>
<evidence type="ECO:0000313" key="3">
    <source>
        <dbReference type="Proteomes" id="UP000799750"/>
    </source>
</evidence>
<dbReference type="Proteomes" id="UP000799750">
    <property type="component" value="Unassembled WGS sequence"/>
</dbReference>
<evidence type="ECO:0000313" key="2">
    <source>
        <dbReference type="EMBL" id="KAF2494079.1"/>
    </source>
</evidence>
<sequence length="170" mass="19332">MDYRNSIAHLPHPRSPRSNKRRFRGVSCTESSLSHRTLVNGLTFDQIWQPSNIPRSVCNTSQPSFCTQVIFYLIICVRSAHSQKPIIQRVMAPINPSRYLEPNPISSNAANFLIQQVAHFGLPSSHQTRIESCLQLGNLATPGTNLARASMGLLTYDWFFRDPWSHRQDL</sequence>
<feature type="region of interest" description="Disordered" evidence="1">
    <location>
        <begin position="1"/>
        <end position="22"/>
    </location>
</feature>